<keyword evidence="5 6" id="KW-0472">Membrane</keyword>
<feature type="transmembrane region" description="Helical" evidence="6">
    <location>
        <begin position="127"/>
        <end position="144"/>
    </location>
</feature>
<accession>A0A1G2P7P1</accession>
<comment type="subcellular location">
    <subcellularLocation>
        <location evidence="1">Cell membrane</location>
        <topology evidence="1">Multi-pass membrane protein</topology>
    </subcellularLocation>
</comment>
<reference evidence="7 8" key="1">
    <citation type="journal article" date="2016" name="Nat. Commun.">
        <title>Thousands of microbial genomes shed light on interconnected biogeochemical processes in an aquifer system.</title>
        <authorList>
            <person name="Anantharaman K."/>
            <person name="Brown C.T."/>
            <person name="Hug L.A."/>
            <person name="Sharon I."/>
            <person name="Castelle C.J."/>
            <person name="Probst A.J."/>
            <person name="Thomas B.C."/>
            <person name="Singh A."/>
            <person name="Wilkins M.J."/>
            <person name="Karaoz U."/>
            <person name="Brodie E.L."/>
            <person name="Williams K.H."/>
            <person name="Hubbard S.S."/>
            <person name="Banfield J.F."/>
        </authorList>
    </citation>
    <scope>NUCLEOTIDE SEQUENCE [LARGE SCALE GENOMIC DNA]</scope>
</reference>
<dbReference type="STRING" id="1802333.A3G03_01630"/>
<feature type="transmembrane region" description="Helical" evidence="6">
    <location>
        <begin position="165"/>
        <end position="184"/>
    </location>
</feature>
<evidence type="ECO:0000313" key="8">
    <source>
        <dbReference type="Proteomes" id="UP000176355"/>
    </source>
</evidence>
<feature type="transmembrane region" description="Helical" evidence="6">
    <location>
        <begin position="342"/>
        <end position="365"/>
    </location>
</feature>
<feature type="transmembrane region" description="Helical" evidence="6">
    <location>
        <begin position="372"/>
        <end position="391"/>
    </location>
</feature>
<keyword evidence="2" id="KW-1003">Cell membrane</keyword>
<dbReference type="Pfam" id="PF01943">
    <property type="entry name" value="Polysacc_synt"/>
    <property type="match status" value="1"/>
</dbReference>
<evidence type="ECO:0000256" key="6">
    <source>
        <dbReference type="SAM" id="Phobius"/>
    </source>
</evidence>
<dbReference type="InterPro" id="IPR002797">
    <property type="entry name" value="Polysacc_synth"/>
</dbReference>
<evidence type="ECO:0000313" key="7">
    <source>
        <dbReference type="EMBL" id="OHA44330.1"/>
    </source>
</evidence>
<evidence type="ECO:0000256" key="1">
    <source>
        <dbReference type="ARBA" id="ARBA00004651"/>
    </source>
</evidence>
<name>A0A1G2P7P1_9BACT</name>
<protein>
    <recommendedName>
        <fullName evidence="9">Polysaccharide biosynthesis protein C-terminal domain-containing protein</fullName>
    </recommendedName>
</protein>
<evidence type="ECO:0008006" key="9">
    <source>
        <dbReference type="Google" id="ProtNLM"/>
    </source>
</evidence>
<feature type="transmembrane region" description="Helical" evidence="6">
    <location>
        <begin position="310"/>
        <end position="330"/>
    </location>
</feature>
<comment type="caution">
    <text evidence="7">The sequence shown here is derived from an EMBL/GenBank/DDBJ whole genome shotgun (WGS) entry which is preliminary data.</text>
</comment>
<dbReference type="GO" id="GO:0005886">
    <property type="term" value="C:plasma membrane"/>
    <property type="evidence" value="ECO:0007669"/>
    <property type="project" value="UniProtKB-SubCell"/>
</dbReference>
<dbReference type="PANTHER" id="PTHR30250:SF11">
    <property type="entry name" value="O-ANTIGEN TRANSPORTER-RELATED"/>
    <property type="match status" value="1"/>
</dbReference>
<evidence type="ECO:0000256" key="4">
    <source>
        <dbReference type="ARBA" id="ARBA00022989"/>
    </source>
</evidence>
<dbReference type="PANTHER" id="PTHR30250">
    <property type="entry name" value="PST FAMILY PREDICTED COLANIC ACID TRANSPORTER"/>
    <property type="match status" value="1"/>
</dbReference>
<feature type="transmembrane region" description="Helical" evidence="6">
    <location>
        <begin position="98"/>
        <end position="121"/>
    </location>
</feature>
<feature type="transmembrane region" description="Helical" evidence="6">
    <location>
        <begin position="51"/>
        <end position="71"/>
    </location>
</feature>
<feature type="transmembrane region" description="Helical" evidence="6">
    <location>
        <begin position="21"/>
        <end position="45"/>
    </location>
</feature>
<dbReference type="AlphaFoldDB" id="A0A1G2P7P1"/>
<dbReference type="InterPro" id="IPR050833">
    <property type="entry name" value="Poly_Biosynth_Transport"/>
</dbReference>
<proteinExistence type="predicted"/>
<gene>
    <name evidence="7" type="ORF">A3G03_01630</name>
</gene>
<sequence>MTKTPKKVSSPFIRTFLRGEISYGFWGGITTAGGLINTFLVISALTIYQYGVFQLLLSSYALLAVLIGLGGETVRNDLLRLVGEGKESAAKKIFLENAAFRLTAGIILWAFVFFNADLFSFRFGPEFIFHIKIISFLFLHDALLSSLRLALDARKRFQEIASRSSISKFIQLGLMSYFFFFSTLGLKEVLIAFVSAYFIALIFLLPPFIRSYSPWRHLTAVGESFLYRALSSYGKWEIFRPATAKFGNFAQVWFTKLFLGTEAVAIFSVAKTIVGTIAGSFPTKTLSTLVPLEMADKEHLQKIFNQGLKYLLVISLLFCLAGVLFVPPLINLFFSKYAVSLPYFYFLLITLPISAFSVIASIFLVAFRQQKFLFFQKIASTLISIPFYLLLLPVFGLWGLAINSLILSLILNAIVYWQLHYRVKDVRVNWNALARFDKNDLEFVKKMWRMSVTFVFDRVNR</sequence>
<keyword evidence="4 6" id="KW-1133">Transmembrane helix</keyword>
<keyword evidence="3 6" id="KW-0812">Transmembrane</keyword>
<dbReference type="Proteomes" id="UP000176355">
    <property type="component" value="Unassembled WGS sequence"/>
</dbReference>
<evidence type="ECO:0000256" key="2">
    <source>
        <dbReference type="ARBA" id="ARBA00022475"/>
    </source>
</evidence>
<evidence type="ECO:0000256" key="5">
    <source>
        <dbReference type="ARBA" id="ARBA00023136"/>
    </source>
</evidence>
<organism evidence="7 8">
    <name type="scientific">Candidatus Taylorbacteria bacterium RIFCSPLOWO2_12_FULL_44_15c</name>
    <dbReference type="NCBI Taxonomy" id="1802333"/>
    <lineage>
        <taxon>Bacteria</taxon>
        <taxon>Candidatus Tayloriibacteriota</taxon>
    </lineage>
</organism>
<dbReference type="EMBL" id="MHSL01000006">
    <property type="protein sequence ID" value="OHA44330.1"/>
    <property type="molecule type" value="Genomic_DNA"/>
</dbReference>
<feature type="transmembrane region" description="Helical" evidence="6">
    <location>
        <begin position="190"/>
        <end position="209"/>
    </location>
</feature>
<feature type="transmembrane region" description="Helical" evidence="6">
    <location>
        <begin position="397"/>
        <end position="417"/>
    </location>
</feature>
<evidence type="ECO:0000256" key="3">
    <source>
        <dbReference type="ARBA" id="ARBA00022692"/>
    </source>
</evidence>